<comment type="caution">
    <text evidence="2">The sequence shown here is derived from an EMBL/GenBank/DDBJ whole genome shotgun (WGS) entry which is preliminary data.</text>
</comment>
<reference evidence="2" key="2">
    <citation type="journal article" date="2021" name="PeerJ">
        <title>Extensive microbial diversity within the chicken gut microbiome revealed by metagenomics and culture.</title>
        <authorList>
            <person name="Gilroy R."/>
            <person name="Ravi A."/>
            <person name="Getino M."/>
            <person name="Pursley I."/>
            <person name="Horton D.L."/>
            <person name="Alikhan N.F."/>
            <person name="Baker D."/>
            <person name="Gharbi K."/>
            <person name="Hall N."/>
            <person name="Watson M."/>
            <person name="Adriaenssens E.M."/>
            <person name="Foster-Nyarko E."/>
            <person name="Jarju S."/>
            <person name="Secka A."/>
            <person name="Antonio M."/>
            <person name="Oren A."/>
            <person name="Chaudhuri R.R."/>
            <person name="La Ragione R."/>
            <person name="Hildebrand F."/>
            <person name="Pallen M.J."/>
        </authorList>
    </citation>
    <scope>NUCLEOTIDE SEQUENCE</scope>
    <source>
        <strain evidence="2">ChiSjej6B24-2974</strain>
    </source>
</reference>
<evidence type="ECO:0000313" key="2">
    <source>
        <dbReference type="EMBL" id="HIQ82908.1"/>
    </source>
</evidence>
<feature type="transmembrane region" description="Helical" evidence="1">
    <location>
        <begin position="34"/>
        <end position="53"/>
    </location>
</feature>
<evidence type="ECO:0000256" key="1">
    <source>
        <dbReference type="SAM" id="Phobius"/>
    </source>
</evidence>
<name>A0A9D0ZLM0_9FIRM</name>
<protein>
    <submittedName>
        <fullName evidence="2">Pro-sigmaK processing inhibitor BofA family protein</fullName>
    </submittedName>
</protein>
<reference evidence="2" key="1">
    <citation type="submission" date="2020-10" db="EMBL/GenBank/DDBJ databases">
        <authorList>
            <person name="Gilroy R."/>
        </authorList>
    </citation>
    <scope>NUCLEOTIDE SEQUENCE</scope>
    <source>
        <strain evidence="2">ChiSjej6B24-2974</strain>
    </source>
</reference>
<gene>
    <name evidence="2" type="ORF">IAA52_07365</name>
</gene>
<dbReference type="AlphaFoldDB" id="A0A9D0ZLM0"/>
<evidence type="ECO:0000313" key="3">
    <source>
        <dbReference type="Proteomes" id="UP000824260"/>
    </source>
</evidence>
<dbReference type="InterPro" id="IPR010001">
    <property type="entry name" value="BofA"/>
</dbReference>
<dbReference type="EMBL" id="DVFZ01000072">
    <property type="protein sequence ID" value="HIQ82908.1"/>
    <property type="molecule type" value="Genomic_DNA"/>
</dbReference>
<keyword evidence="1" id="KW-0812">Transmembrane</keyword>
<keyword evidence="1" id="KW-1133">Transmembrane helix</keyword>
<accession>A0A9D0ZLM0</accession>
<dbReference type="Pfam" id="PF07441">
    <property type="entry name" value="BofA"/>
    <property type="match status" value="1"/>
</dbReference>
<feature type="transmembrane region" description="Helical" evidence="1">
    <location>
        <begin position="6"/>
        <end position="27"/>
    </location>
</feature>
<keyword evidence="1" id="KW-0472">Membrane</keyword>
<sequence>MVLAFAIGLGLMCLVGYLLLVPMRFLWRLVAGGVLGALALWLVNAFGGLMGLHVEVNPFTALAVGFLGLPGAVLVILLNLLL</sequence>
<organism evidence="2 3">
    <name type="scientific">Candidatus Pullichristensenella stercorigallinarum</name>
    <dbReference type="NCBI Taxonomy" id="2840909"/>
    <lineage>
        <taxon>Bacteria</taxon>
        <taxon>Bacillati</taxon>
        <taxon>Bacillota</taxon>
        <taxon>Clostridia</taxon>
        <taxon>Candidatus Pullichristensenella</taxon>
    </lineage>
</organism>
<proteinExistence type="predicted"/>
<dbReference type="Proteomes" id="UP000824260">
    <property type="component" value="Unassembled WGS sequence"/>
</dbReference>
<feature type="transmembrane region" description="Helical" evidence="1">
    <location>
        <begin position="59"/>
        <end position="81"/>
    </location>
</feature>